<dbReference type="InterPro" id="IPR002657">
    <property type="entry name" value="BilAc:Na_symport/Acr3"/>
</dbReference>
<dbReference type="Pfam" id="PF01758">
    <property type="entry name" value="SBF"/>
    <property type="match status" value="1"/>
</dbReference>
<evidence type="ECO:0000256" key="3">
    <source>
        <dbReference type="ARBA" id="ARBA00022989"/>
    </source>
</evidence>
<evidence type="ECO:0000313" key="7">
    <source>
        <dbReference type="Proteomes" id="UP000009885"/>
    </source>
</evidence>
<feature type="transmembrane region" description="Helical" evidence="5">
    <location>
        <begin position="12"/>
        <end position="30"/>
    </location>
</feature>
<dbReference type="InterPro" id="IPR004710">
    <property type="entry name" value="Bilac:Na_transpt"/>
</dbReference>
<proteinExistence type="predicted"/>
<evidence type="ECO:0000256" key="2">
    <source>
        <dbReference type="ARBA" id="ARBA00022692"/>
    </source>
</evidence>
<evidence type="ECO:0000256" key="1">
    <source>
        <dbReference type="ARBA" id="ARBA00004141"/>
    </source>
</evidence>
<evidence type="ECO:0000256" key="5">
    <source>
        <dbReference type="SAM" id="Phobius"/>
    </source>
</evidence>
<reference evidence="6 7" key="1">
    <citation type="journal article" date="2013" name="Genome Announc.">
        <title>Genome Sequence of Staphylococcus massiliensis Strain S46, Isolated from the Surface of Healthy Human Skin.</title>
        <authorList>
            <person name="Srivastav R."/>
            <person name="Singh A."/>
            <person name="Jangir P.K."/>
            <person name="Kumari C."/>
            <person name="Muduli S."/>
            <person name="Sharma R."/>
        </authorList>
    </citation>
    <scope>NUCLEOTIDE SEQUENCE [LARGE SCALE GENOMIC DNA]</scope>
    <source>
        <strain evidence="6 7">S46</strain>
    </source>
</reference>
<feature type="transmembrane region" description="Helical" evidence="5">
    <location>
        <begin position="190"/>
        <end position="209"/>
    </location>
</feature>
<keyword evidence="3 5" id="KW-1133">Transmembrane helix</keyword>
<feature type="transmembrane region" description="Helical" evidence="5">
    <location>
        <begin position="154"/>
        <end position="178"/>
    </location>
</feature>
<feature type="transmembrane region" description="Helical" evidence="5">
    <location>
        <begin position="36"/>
        <end position="54"/>
    </location>
</feature>
<dbReference type="GO" id="GO:0016020">
    <property type="term" value="C:membrane"/>
    <property type="evidence" value="ECO:0007669"/>
    <property type="project" value="UniProtKB-SubCell"/>
</dbReference>
<dbReference type="EMBL" id="AMSQ01000005">
    <property type="protein sequence ID" value="EKU48998.1"/>
    <property type="molecule type" value="Genomic_DNA"/>
</dbReference>
<dbReference type="PANTHER" id="PTHR10361:SF28">
    <property type="entry name" value="P3 PROTEIN-RELATED"/>
    <property type="match status" value="1"/>
</dbReference>
<feature type="transmembrane region" description="Helical" evidence="5">
    <location>
        <begin position="66"/>
        <end position="89"/>
    </location>
</feature>
<keyword evidence="7" id="KW-1185">Reference proteome</keyword>
<name>K9ANP3_9STAP</name>
<gene>
    <name evidence="6" type="ORF">C273_04315</name>
</gene>
<organism evidence="6 7">
    <name type="scientific">Staphylococcus massiliensis S46</name>
    <dbReference type="NCBI Taxonomy" id="1229783"/>
    <lineage>
        <taxon>Bacteria</taxon>
        <taxon>Bacillati</taxon>
        <taxon>Bacillota</taxon>
        <taxon>Bacilli</taxon>
        <taxon>Bacillales</taxon>
        <taxon>Staphylococcaceae</taxon>
        <taxon>Staphylococcus</taxon>
    </lineage>
</organism>
<evidence type="ECO:0000313" key="6">
    <source>
        <dbReference type="EMBL" id="EKU48998.1"/>
    </source>
</evidence>
<feature type="transmembrane region" description="Helical" evidence="5">
    <location>
        <begin position="124"/>
        <end position="148"/>
    </location>
</feature>
<dbReference type="AlphaFoldDB" id="K9ANP3"/>
<feature type="transmembrane region" description="Helical" evidence="5">
    <location>
        <begin position="278"/>
        <end position="300"/>
    </location>
</feature>
<keyword evidence="4 5" id="KW-0472">Membrane</keyword>
<accession>K9ANP3</accession>
<dbReference type="STRING" id="1229783.C273_04315"/>
<dbReference type="OrthoDB" id="9806785at2"/>
<dbReference type="RefSeq" id="WP_009382889.1">
    <property type="nucleotide sequence ID" value="NZ_AMSQ01000005.1"/>
</dbReference>
<feature type="transmembrane region" description="Helical" evidence="5">
    <location>
        <begin position="221"/>
        <end position="241"/>
    </location>
</feature>
<dbReference type="eggNOG" id="COG0385">
    <property type="taxonomic scope" value="Bacteria"/>
</dbReference>
<dbReference type="PATRIC" id="fig|1229783.3.peg.870"/>
<sequence>MSRVSQFVTQTFVIWMLIAAILGFTFPNFYTELSSFIPYLLGLIMFGMGLTIKPDDFKYVITAPKAVLIGVFLQYTIMPLIAWLLILIFQLPADLAIGVMLVGCSPGGTASNVISYLAKANVSLSVTITSISTLLAPLLTPLLMYVFMHETLQVSFLSMFKTVAQVIIIPIILGLLVQKLSKNIKHVTETLLPIVSVFAISLILAIVVASSRDKLFEVGAIIFLAVFLHNVLGYLLGYFLGNIFKLNNQDSRTVSIEVGMQNSGLATTLATLHFNPLAAIPGAVFSFIHCITGPILANWWDRSKHNIKKTET</sequence>
<dbReference type="Proteomes" id="UP000009885">
    <property type="component" value="Unassembled WGS sequence"/>
</dbReference>
<feature type="transmembrane region" description="Helical" evidence="5">
    <location>
        <begin position="95"/>
        <end position="117"/>
    </location>
</feature>
<comment type="subcellular location">
    <subcellularLocation>
        <location evidence="1">Membrane</location>
        <topology evidence="1">Multi-pass membrane protein</topology>
    </subcellularLocation>
</comment>
<dbReference type="Gene3D" id="1.20.1530.20">
    <property type="match status" value="1"/>
</dbReference>
<comment type="caution">
    <text evidence="6">The sequence shown here is derived from an EMBL/GenBank/DDBJ whole genome shotgun (WGS) entry which is preliminary data.</text>
</comment>
<dbReference type="InterPro" id="IPR038770">
    <property type="entry name" value="Na+/solute_symporter_sf"/>
</dbReference>
<evidence type="ECO:0000256" key="4">
    <source>
        <dbReference type="ARBA" id="ARBA00023136"/>
    </source>
</evidence>
<dbReference type="PANTHER" id="PTHR10361">
    <property type="entry name" value="SODIUM-BILE ACID COTRANSPORTER"/>
    <property type="match status" value="1"/>
</dbReference>
<keyword evidence="2 5" id="KW-0812">Transmembrane</keyword>
<protein>
    <submittedName>
        <fullName evidence="6">Sodium-dependent transporter</fullName>
    </submittedName>
</protein>